<dbReference type="RefSeq" id="WP_209459649.1">
    <property type="nucleotide sequence ID" value="NZ_JAGGKC010000015.1"/>
</dbReference>
<feature type="transmembrane region" description="Helical" evidence="8">
    <location>
        <begin position="238"/>
        <end position="256"/>
    </location>
</feature>
<evidence type="ECO:0000256" key="2">
    <source>
        <dbReference type="ARBA" id="ARBA00010100"/>
    </source>
</evidence>
<evidence type="ECO:0000256" key="7">
    <source>
        <dbReference type="ARBA" id="ARBA00023136"/>
    </source>
</evidence>
<feature type="transmembrane region" description="Helical" evidence="8">
    <location>
        <begin position="100"/>
        <end position="119"/>
    </location>
</feature>
<dbReference type="EMBL" id="JAGGKC010000015">
    <property type="protein sequence ID" value="MBP1919446.1"/>
    <property type="molecule type" value="Genomic_DNA"/>
</dbReference>
<comment type="similarity">
    <text evidence="2 8">Belongs to the lactate permease family.</text>
</comment>
<evidence type="ECO:0000313" key="10">
    <source>
        <dbReference type="Proteomes" id="UP001519271"/>
    </source>
</evidence>
<reference evidence="9 10" key="1">
    <citation type="submission" date="2021-03" db="EMBL/GenBank/DDBJ databases">
        <title>Genomic Encyclopedia of Type Strains, Phase IV (KMG-IV): sequencing the most valuable type-strain genomes for metagenomic binning, comparative biology and taxonomic classification.</title>
        <authorList>
            <person name="Goeker M."/>
        </authorList>
    </citation>
    <scope>NUCLEOTIDE SEQUENCE [LARGE SCALE GENOMIC DNA]</scope>
    <source>
        <strain evidence="9 10">DSM 6139</strain>
    </source>
</reference>
<proteinExistence type="inferred from homology"/>
<comment type="subcellular location">
    <subcellularLocation>
        <location evidence="1 8">Cell membrane</location>
        <topology evidence="1 8">Multi-pass membrane protein</topology>
    </subcellularLocation>
</comment>
<feature type="transmembrane region" description="Helical" evidence="8">
    <location>
        <begin position="181"/>
        <end position="201"/>
    </location>
</feature>
<feature type="transmembrane region" description="Helical" evidence="8">
    <location>
        <begin position="287"/>
        <end position="306"/>
    </location>
</feature>
<evidence type="ECO:0000256" key="6">
    <source>
        <dbReference type="ARBA" id="ARBA00022989"/>
    </source>
</evidence>
<sequence>MSVLLAISPIVFVMVGIVGLKIKATKVSLAAMLYTIIISYIAFNGTADLIKTQGFNGVYSAAQTMCVIFGAFTMLSVMRLSGAMDKINVTLSHVSNDKRVLLILIAFAFGAFIEGAAGAGTPAAIAAPFLVGLGFHPMSAVMASLISNGLPSSYGGAGLSTIVGTGGVVDVVPTMNASSTAGWLHLFGALIVPTMIILLLYGKKGLQGKGIKGFLLSIGATYGATLFVISNFVGPELVSMTTGVVTIIAVIIYVRLVKIETPIDFYVTKEKKAASDQTSVTIKEDKFSALQALSPYLILLIALPVIRFNVPLKILTVYGYPTWVGLVIFIVALIGAIILKSAKLIPESIKIAFKSIIPAFIAMGSLLVLANIMNKTGMMALIAKTLSAAGGFYPALSVFIGSLGAFMTGSTLGSNIMFAPLHVQAASLLNLNPSILVGSSSAGGALGNIICPNNVIAVATTVNLLGSEGEIIKKVLKPWFILALMYGGLSLLYSHILFPTYGM</sequence>
<feature type="transmembrane region" description="Helical" evidence="8">
    <location>
        <begin position="59"/>
        <end position="80"/>
    </location>
</feature>
<gene>
    <name evidence="9" type="ORF">J2Z34_001935</name>
</gene>
<comment type="function">
    <text evidence="8">Uptake of L-lactate across the membrane. Can also transport D-lactate and glycolate.</text>
</comment>
<evidence type="ECO:0000256" key="5">
    <source>
        <dbReference type="ARBA" id="ARBA00022692"/>
    </source>
</evidence>
<feature type="transmembrane region" description="Helical" evidence="8">
    <location>
        <begin position="392"/>
        <end position="412"/>
    </location>
</feature>
<keyword evidence="6 8" id="KW-1133">Transmembrane helix</keyword>
<evidence type="ECO:0000256" key="3">
    <source>
        <dbReference type="ARBA" id="ARBA00022448"/>
    </source>
</evidence>
<keyword evidence="10" id="KW-1185">Reference proteome</keyword>
<name>A0ABS4G4K0_9CLOT</name>
<dbReference type="InterPro" id="IPR003804">
    <property type="entry name" value="Lactate_perm"/>
</dbReference>
<evidence type="ECO:0000256" key="8">
    <source>
        <dbReference type="RuleBase" id="RU365092"/>
    </source>
</evidence>
<organism evidence="9 10">
    <name type="scientific">Youngiibacter multivorans</name>
    <dbReference type="NCBI Taxonomy" id="937251"/>
    <lineage>
        <taxon>Bacteria</taxon>
        <taxon>Bacillati</taxon>
        <taxon>Bacillota</taxon>
        <taxon>Clostridia</taxon>
        <taxon>Eubacteriales</taxon>
        <taxon>Clostridiaceae</taxon>
        <taxon>Youngiibacter</taxon>
    </lineage>
</organism>
<evidence type="ECO:0000256" key="4">
    <source>
        <dbReference type="ARBA" id="ARBA00022475"/>
    </source>
</evidence>
<keyword evidence="3 8" id="KW-0813">Transport</keyword>
<comment type="caution">
    <text evidence="9">The sequence shown here is derived from an EMBL/GenBank/DDBJ whole genome shotgun (WGS) entry which is preliminary data.</text>
</comment>
<dbReference type="PANTHER" id="PTHR30003:SF0">
    <property type="entry name" value="GLYCOLATE PERMEASE GLCA-RELATED"/>
    <property type="match status" value="1"/>
</dbReference>
<dbReference type="Pfam" id="PF02652">
    <property type="entry name" value="Lactate_perm"/>
    <property type="match status" value="2"/>
</dbReference>
<keyword evidence="7 8" id="KW-0472">Membrane</keyword>
<feature type="transmembrane region" description="Helical" evidence="8">
    <location>
        <begin position="125"/>
        <end position="146"/>
    </location>
</feature>
<evidence type="ECO:0000313" key="9">
    <source>
        <dbReference type="EMBL" id="MBP1919446.1"/>
    </source>
</evidence>
<feature type="transmembrane region" description="Helical" evidence="8">
    <location>
        <begin position="351"/>
        <end position="372"/>
    </location>
</feature>
<dbReference type="Proteomes" id="UP001519271">
    <property type="component" value="Unassembled WGS sequence"/>
</dbReference>
<protein>
    <recommendedName>
        <fullName evidence="8">L-lactate permease</fullName>
    </recommendedName>
</protein>
<feature type="transmembrane region" description="Helical" evidence="8">
    <location>
        <begin position="29"/>
        <end position="47"/>
    </location>
</feature>
<feature type="transmembrane region" description="Helical" evidence="8">
    <location>
        <begin position="153"/>
        <end position="175"/>
    </location>
</feature>
<keyword evidence="5 8" id="KW-0812">Transmembrane</keyword>
<dbReference type="PANTHER" id="PTHR30003">
    <property type="entry name" value="L-LACTATE PERMEASE"/>
    <property type="match status" value="1"/>
</dbReference>
<evidence type="ECO:0000256" key="1">
    <source>
        <dbReference type="ARBA" id="ARBA00004651"/>
    </source>
</evidence>
<keyword evidence="4 8" id="KW-1003">Cell membrane</keyword>
<feature type="transmembrane region" description="Helical" evidence="8">
    <location>
        <begin position="479"/>
        <end position="498"/>
    </location>
</feature>
<feature type="transmembrane region" description="Helical" evidence="8">
    <location>
        <begin position="213"/>
        <end position="232"/>
    </location>
</feature>
<feature type="transmembrane region" description="Helical" evidence="8">
    <location>
        <begin position="6"/>
        <end position="22"/>
    </location>
</feature>
<accession>A0ABS4G4K0</accession>
<feature type="transmembrane region" description="Helical" evidence="8">
    <location>
        <begin position="318"/>
        <end position="339"/>
    </location>
</feature>